<evidence type="ECO:0000313" key="4">
    <source>
        <dbReference type="EMBL" id="SDJ57896.1"/>
    </source>
</evidence>
<protein>
    <submittedName>
        <fullName evidence="3">Glycerophosphodiester phosphodiesterase</fullName>
    </submittedName>
    <submittedName>
        <fullName evidence="4">Glycerophosphoryl diester phosphodiesterase</fullName>
    </submittedName>
</protein>
<dbReference type="Proteomes" id="UP000037269">
    <property type="component" value="Unassembled WGS sequence"/>
</dbReference>
<proteinExistence type="predicted"/>
<evidence type="ECO:0000313" key="6">
    <source>
        <dbReference type="Proteomes" id="UP000182836"/>
    </source>
</evidence>
<accession>A0A0D1VCT4</accession>
<dbReference type="GO" id="GO:0006629">
    <property type="term" value="P:lipid metabolic process"/>
    <property type="evidence" value="ECO:0007669"/>
    <property type="project" value="InterPro"/>
</dbReference>
<dbReference type="GO" id="GO:0008081">
    <property type="term" value="F:phosphoric diester hydrolase activity"/>
    <property type="evidence" value="ECO:0007669"/>
    <property type="project" value="InterPro"/>
</dbReference>
<dbReference type="Proteomes" id="UP000182836">
    <property type="component" value="Unassembled WGS sequence"/>
</dbReference>
<reference evidence="3 5" key="1">
    <citation type="submission" date="2015-07" db="EMBL/GenBank/DDBJ databases">
        <title>Fjat-14205 dsm 2895.</title>
        <authorList>
            <person name="Liu B."/>
            <person name="Wang J."/>
            <person name="Zhu Y."/>
            <person name="Liu G."/>
            <person name="Chen Q."/>
            <person name="Chen Z."/>
            <person name="Lan J."/>
            <person name="Che J."/>
            <person name="Ge C."/>
            <person name="Shi H."/>
            <person name="Pan Z."/>
            <person name="Liu X."/>
        </authorList>
    </citation>
    <scope>NUCLEOTIDE SEQUENCE [LARGE SCALE GENOMIC DNA]</scope>
    <source>
        <strain evidence="3 5">DSM 2895</strain>
    </source>
</reference>
<reference evidence="4 6" key="2">
    <citation type="submission" date="2016-10" db="EMBL/GenBank/DDBJ databases">
        <authorList>
            <person name="de Groot N.N."/>
        </authorList>
    </citation>
    <scope>NUCLEOTIDE SEQUENCE [LARGE SCALE GENOMIC DNA]</scope>
    <source>
        <strain evidence="4 6">DSM 2895</strain>
    </source>
</reference>
<keyword evidence="5" id="KW-1185">Reference proteome</keyword>
<dbReference type="STRING" id="47500.AF333_16545"/>
<keyword evidence="1" id="KW-0732">Signal</keyword>
<dbReference type="SUPFAM" id="SSF51695">
    <property type="entry name" value="PLC-like phosphodiesterases"/>
    <property type="match status" value="1"/>
</dbReference>
<feature type="signal peptide" evidence="1">
    <location>
        <begin position="1"/>
        <end position="19"/>
    </location>
</feature>
<dbReference type="PANTHER" id="PTHR46211:SF1">
    <property type="entry name" value="GLYCEROPHOSPHODIESTER PHOSPHODIESTERASE, CYTOPLASMIC"/>
    <property type="match status" value="1"/>
</dbReference>
<dbReference type="CDD" id="cd08563">
    <property type="entry name" value="GDPD_TtGDE_like"/>
    <property type="match status" value="1"/>
</dbReference>
<name>A0A0D1VCT4_ANEMI</name>
<dbReference type="Gene3D" id="3.20.20.190">
    <property type="entry name" value="Phosphatidylinositol (PI) phosphodiesterase"/>
    <property type="match status" value="1"/>
</dbReference>
<dbReference type="EMBL" id="FNED01000021">
    <property type="protein sequence ID" value="SDJ57896.1"/>
    <property type="molecule type" value="Genomic_DNA"/>
</dbReference>
<feature type="chain" id="PRO_5038290892" evidence="1">
    <location>
        <begin position="20"/>
        <end position="282"/>
    </location>
</feature>
<dbReference type="EMBL" id="LGUG01000004">
    <property type="protein sequence ID" value="KON96851.1"/>
    <property type="molecule type" value="Genomic_DNA"/>
</dbReference>
<evidence type="ECO:0000256" key="1">
    <source>
        <dbReference type="SAM" id="SignalP"/>
    </source>
</evidence>
<gene>
    <name evidence="3" type="ORF">AF333_16545</name>
    <name evidence="4" type="ORF">SAMN04487909_12149</name>
</gene>
<feature type="domain" description="GP-PDE" evidence="2">
    <location>
        <begin position="38"/>
        <end position="278"/>
    </location>
</feature>
<sequence>MIRIKKSLLAASMITGLFAVPTLDTPALASKHEPTHKIDVVAHRGAAGYAPENTMAAFHKGVEMKADYIELDVQMTKDGHLVIIHDNTVDRTTNGTGKVGELTLQELRALDAGSKFNPAFAGERIPTFEEVLDEFHGKTGLLIELKSPELYPGIEEKVAIALRERNMDKPANEKIIVQSFNFESMKTFRQLMPNMPIGVLTSSASDLTDEKLDEFATYANYVNPSQKLVTKQVVERVHARDMDISAWTVRKKEEVKPLLDAGVDDIITDYPDYVPHHTQYRK</sequence>
<dbReference type="InterPro" id="IPR017946">
    <property type="entry name" value="PLC-like_Pdiesterase_TIM-brl"/>
</dbReference>
<dbReference type="InterPro" id="IPR030395">
    <property type="entry name" value="GP_PDE_dom"/>
</dbReference>
<dbReference type="PANTHER" id="PTHR46211">
    <property type="entry name" value="GLYCEROPHOSPHORYL DIESTER PHOSPHODIESTERASE"/>
    <property type="match status" value="1"/>
</dbReference>
<dbReference type="RefSeq" id="WP_043065252.1">
    <property type="nucleotide sequence ID" value="NZ_BJOA01000072.1"/>
</dbReference>
<dbReference type="AlphaFoldDB" id="A0A0D1VCT4"/>
<evidence type="ECO:0000313" key="3">
    <source>
        <dbReference type="EMBL" id="KON96851.1"/>
    </source>
</evidence>
<organism evidence="3 5">
    <name type="scientific">Aneurinibacillus migulanus</name>
    <name type="common">Bacillus migulanus</name>
    <dbReference type="NCBI Taxonomy" id="47500"/>
    <lineage>
        <taxon>Bacteria</taxon>
        <taxon>Bacillati</taxon>
        <taxon>Bacillota</taxon>
        <taxon>Bacilli</taxon>
        <taxon>Bacillales</taxon>
        <taxon>Paenibacillaceae</taxon>
        <taxon>Aneurinibacillus group</taxon>
        <taxon>Aneurinibacillus</taxon>
    </lineage>
</organism>
<evidence type="ECO:0000259" key="2">
    <source>
        <dbReference type="PROSITE" id="PS51704"/>
    </source>
</evidence>
<dbReference type="PROSITE" id="PS51704">
    <property type="entry name" value="GP_PDE"/>
    <property type="match status" value="1"/>
</dbReference>
<evidence type="ECO:0000313" key="5">
    <source>
        <dbReference type="Proteomes" id="UP000037269"/>
    </source>
</evidence>
<dbReference type="GeneID" id="42306781"/>
<dbReference type="OrthoDB" id="384721at2"/>
<dbReference type="Pfam" id="PF03009">
    <property type="entry name" value="GDPD"/>
    <property type="match status" value="1"/>
</dbReference>
<dbReference type="PATRIC" id="fig|47500.8.peg.5713"/>